<dbReference type="EMBL" id="JAIQZJ010000004">
    <property type="protein sequence ID" value="MBZ5738293.1"/>
    <property type="molecule type" value="Genomic_DNA"/>
</dbReference>
<feature type="transmembrane region" description="Helical" evidence="2">
    <location>
        <begin position="6"/>
        <end position="29"/>
    </location>
</feature>
<name>A0ABS7UBC3_9ACTN</name>
<evidence type="ECO:0000256" key="2">
    <source>
        <dbReference type="SAM" id="Phobius"/>
    </source>
</evidence>
<feature type="region of interest" description="Disordered" evidence="1">
    <location>
        <begin position="56"/>
        <end position="80"/>
    </location>
</feature>
<sequence length="113" mass="11656">METTSLNRWVFGLLIVVLAAAVLGGPLVLGRAMGLDARTPANAAYAALADEGLDPVSTDGKAMKPQDGPESVSQFSLSPGSTTENVRFIRAGTVVRCDVHVPDDPADTTADCG</sequence>
<dbReference type="RefSeq" id="WP_224122666.1">
    <property type="nucleotide sequence ID" value="NZ_JAIQZJ010000004.1"/>
</dbReference>
<keyword evidence="2" id="KW-0812">Transmembrane</keyword>
<comment type="caution">
    <text evidence="3">The sequence shown here is derived from an EMBL/GenBank/DDBJ whole genome shotgun (WGS) entry which is preliminary data.</text>
</comment>
<evidence type="ECO:0008006" key="5">
    <source>
        <dbReference type="Google" id="ProtNLM"/>
    </source>
</evidence>
<accession>A0ABS7UBC3</accession>
<evidence type="ECO:0000313" key="3">
    <source>
        <dbReference type="EMBL" id="MBZ5738293.1"/>
    </source>
</evidence>
<keyword evidence="2" id="KW-0472">Membrane</keyword>
<proteinExistence type="predicted"/>
<evidence type="ECO:0000313" key="4">
    <source>
        <dbReference type="Proteomes" id="UP000780875"/>
    </source>
</evidence>
<protein>
    <recommendedName>
        <fullName evidence="5">PASTA domain-containing protein</fullName>
    </recommendedName>
</protein>
<organism evidence="3 4">
    <name type="scientific">Nocardioides mangrovi</name>
    <dbReference type="NCBI Taxonomy" id="2874580"/>
    <lineage>
        <taxon>Bacteria</taxon>
        <taxon>Bacillati</taxon>
        <taxon>Actinomycetota</taxon>
        <taxon>Actinomycetes</taxon>
        <taxon>Propionibacteriales</taxon>
        <taxon>Nocardioidaceae</taxon>
        <taxon>Nocardioides</taxon>
    </lineage>
</organism>
<evidence type="ECO:0000256" key="1">
    <source>
        <dbReference type="SAM" id="MobiDB-lite"/>
    </source>
</evidence>
<keyword evidence="2" id="KW-1133">Transmembrane helix</keyword>
<feature type="compositionally biased region" description="Polar residues" evidence="1">
    <location>
        <begin position="71"/>
        <end position="80"/>
    </location>
</feature>
<gene>
    <name evidence="3" type="ORF">K8U61_08980</name>
</gene>
<keyword evidence="4" id="KW-1185">Reference proteome</keyword>
<reference evidence="3 4" key="1">
    <citation type="submission" date="2021-09" db="EMBL/GenBank/DDBJ databases">
        <title>Whole genome sequence of Nocardioides sp. GBK3QG-3.</title>
        <authorList>
            <person name="Tuo L."/>
        </authorList>
    </citation>
    <scope>NUCLEOTIDE SEQUENCE [LARGE SCALE GENOMIC DNA]</scope>
    <source>
        <strain evidence="3 4">GBK3QG-3</strain>
    </source>
</reference>
<dbReference type="Proteomes" id="UP000780875">
    <property type="component" value="Unassembled WGS sequence"/>
</dbReference>